<accession>A0A5A9W1N7</accession>
<dbReference type="EMBL" id="SMRS01000005">
    <property type="protein sequence ID" value="KAA0874636.1"/>
    <property type="molecule type" value="Genomic_DNA"/>
</dbReference>
<comment type="caution">
    <text evidence="1">The sequence shown here is derived from an EMBL/GenBank/DDBJ whole genome shotgun (WGS) entry which is preliminary data.</text>
</comment>
<keyword evidence="2" id="KW-1185">Reference proteome</keyword>
<evidence type="ECO:0000313" key="2">
    <source>
        <dbReference type="Proteomes" id="UP000325302"/>
    </source>
</evidence>
<evidence type="ECO:0000313" key="1">
    <source>
        <dbReference type="EMBL" id="KAA0874636.1"/>
    </source>
</evidence>
<protein>
    <submittedName>
        <fullName evidence="1">Uncharacterized protein</fullName>
    </submittedName>
</protein>
<proteinExistence type="predicted"/>
<gene>
    <name evidence="1" type="ORF">E1H14_07345</name>
</gene>
<name>A0A5A9W1N7_9GAMM</name>
<dbReference type="OrthoDB" id="6120709at2"/>
<sequence length="180" mass="20066">MSLGSAFRPSLILSLSLTLILAGSLSGCKYSFFKKKQPEPEPVVEVPPPPPLPKPALIISQMMPEKPQARGDAGAFINFINGTDLTVQYVMFKTTAYDRNGRIVHSKKSGDPNTWLRVAGPFAPGQASGSRHWEQLWQNRDLNCFEIEGVELIYMDGMVEFYHSDRLSFLPDSDRDNTCS</sequence>
<organism evidence="1 2">
    <name type="scientific">Nitrincola tapanii</name>
    <dbReference type="NCBI Taxonomy" id="1708751"/>
    <lineage>
        <taxon>Bacteria</taxon>
        <taxon>Pseudomonadati</taxon>
        <taxon>Pseudomonadota</taxon>
        <taxon>Gammaproteobacteria</taxon>
        <taxon>Oceanospirillales</taxon>
        <taxon>Oceanospirillaceae</taxon>
        <taxon>Nitrincola</taxon>
    </lineage>
</organism>
<dbReference type="AlphaFoldDB" id="A0A5A9W1N7"/>
<reference evidence="1 2" key="1">
    <citation type="submission" date="2019-03" db="EMBL/GenBank/DDBJ databases">
        <title>Nitrincola sp. nov. isolated from an Indian soda lake.</title>
        <authorList>
            <person name="Joshi A."/>
            <person name="Thite S.V."/>
            <person name="Joseph N."/>
            <person name="Dhotre D."/>
            <person name="Moorthy M."/>
            <person name="Shouche Y.S."/>
        </authorList>
    </citation>
    <scope>NUCLEOTIDE SEQUENCE [LARGE SCALE GENOMIC DNA]</scope>
    <source>
        <strain evidence="1 2">MEB193</strain>
    </source>
</reference>
<dbReference type="RefSeq" id="WP_149390817.1">
    <property type="nucleotide sequence ID" value="NZ_SMRS01000005.1"/>
</dbReference>
<dbReference type="Proteomes" id="UP000325302">
    <property type="component" value="Unassembled WGS sequence"/>
</dbReference>